<dbReference type="PANTHER" id="PTHR34533">
    <property type="entry name" value="TRANSMEMBRANE PROTEIN CCDC163"/>
    <property type="match status" value="1"/>
</dbReference>
<evidence type="ECO:0000313" key="4">
    <source>
        <dbReference type="Proteomes" id="UP000770717"/>
    </source>
</evidence>
<name>A0A8J6EIS5_ELECQ</name>
<feature type="region of interest" description="Disordered" evidence="2">
    <location>
        <begin position="332"/>
        <end position="378"/>
    </location>
</feature>
<gene>
    <name evidence="3" type="ORF">GDO78_019801</name>
</gene>
<reference evidence="3" key="1">
    <citation type="thesis" date="2020" institute="ProQuest LLC" country="789 East Eisenhower Parkway, Ann Arbor, MI, USA">
        <title>Comparative Genomics and Chromosome Evolution.</title>
        <authorList>
            <person name="Mudd A.B."/>
        </authorList>
    </citation>
    <scope>NUCLEOTIDE SEQUENCE</scope>
    <source>
        <strain evidence="3">HN-11 Male</strain>
        <tissue evidence="3">Kidney and liver</tissue>
    </source>
</reference>
<evidence type="ECO:0000256" key="2">
    <source>
        <dbReference type="SAM" id="MobiDB-lite"/>
    </source>
</evidence>
<dbReference type="AlphaFoldDB" id="A0A8J6EIS5"/>
<feature type="coiled-coil region" evidence="1">
    <location>
        <begin position="238"/>
        <end position="279"/>
    </location>
</feature>
<dbReference type="OrthoDB" id="9904351at2759"/>
<comment type="caution">
    <text evidence="3">The sequence shown here is derived from an EMBL/GenBank/DDBJ whole genome shotgun (WGS) entry which is preliminary data.</text>
</comment>
<evidence type="ECO:0000256" key="1">
    <source>
        <dbReference type="SAM" id="Coils"/>
    </source>
</evidence>
<feature type="coiled-coil region" evidence="1">
    <location>
        <begin position="97"/>
        <end position="162"/>
    </location>
</feature>
<dbReference type="InterPro" id="IPR039284">
    <property type="entry name" value="CCDC159/163"/>
</dbReference>
<keyword evidence="1" id="KW-0175">Coiled coil</keyword>
<organism evidence="3 4">
    <name type="scientific">Eleutherodactylus coqui</name>
    <name type="common">Puerto Rican coqui</name>
    <dbReference type="NCBI Taxonomy" id="57060"/>
    <lineage>
        <taxon>Eukaryota</taxon>
        <taxon>Metazoa</taxon>
        <taxon>Chordata</taxon>
        <taxon>Craniata</taxon>
        <taxon>Vertebrata</taxon>
        <taxon>Euteleostomi</taxon>
        <taxon>Amphibia</taxon>
        <taxon>Batrachia</taxon>
        <taxon>Anura</taxon>
        <taxon>Neobatrachia</taxon>
        <taxon>Hyloidea</taxon>
        <taxon>Eleutherodactylidae</taxon>
        <taxon>Eleutherodactylinae</taxon>
        <taxon>Eleutherodactylus</taxon>
        <taxon>Eleutherodactylus</taxon>
    </lineage>
</organism>
<protein>
    <submittedName>
        <fullName evidence="3">Uncharacterized protein</fullName>
    </submittedName>
</protein>
<dbReference type="Proteomes" id="UP000770717">
    <property type="component" value="Unassembled WGS sequence"/>
</dbReference>
<proteinExistence type="predicted"/>
<dbReference type="PANTHER" id="PTHR34533:SF3">
    <property type="entry name" value="BICD FAMILY-LIKE CARGO ADAPTER 2"/>
    <property type="match status" value="1"/>
</dbReference>
<accession>A0A8J6EIS5</accession>
<evidence type="ECO:0000313" key="3">
    <source>
        <dbReference type="EMBL" id="KAG9469725.1"/>
    </source>
</evidence>
<sequence length="378" mass="42965">MNWESKLDSVLTAADDSMAKIKERLHTRGDAAKDFRFDLAPVRKVAPYDDTSACKPASLYAPPTYLHAVQVTSEDMVNLSSQLLSQAKMITSLHQAIGRLERDRDLHLQRIQSLEDEVRRFGASRGADVSEAHLERKIEGLRQELSSELRHLEDRVRDSATRGSSPSLRSAASILQEVNETKRLIWKEYECLRRDSDYMRQRLRRQEDDVLRQISEGQELKRVQEKNATALERILSSHQAQTQEMDRTRSDTQSLQRELQHIRSAIGELRENMRSLEGKVCAQRARRQRPERRLSARRRELSRSSSSSSDDDRSQICLADISSEDTSYSFGAAAEVSRASREQSIASKNGSRRSALSDDDGDLDESSDSGPELNFSDL</sequence>
<feature type="compositionally biased region" description="Basic and acidic residues" evidence="2">
    <location>
        <begin position="291"/>
        <end position="302"/>
    </location>
</feature>
<dbReference type="EMBL" id="WNTK01000442">
    <property type="protein sequence ID" value="KAG9469725.1"/>
    <property type="molecule type" value="Genomic_DNA"/>
</dbReference>
<feature type="region of interest" description="Disordered" evidence="2">
    <location>
        <begin position="279"/>
        <end position="314"/>
    </location>
</feature>
<feature type="compositionally biased region" description="Acidic residues" evidence="2">
    <location>
        <begin position="357"/>
        <end position="367"/>
    </location>
</feature>
<keyword evidence="4" id="KW-1185">Reference proteome</keyword>